<name>A0A4P9UQ44_METBY</name>
<protein>
    <submittedName>
        <fullName evidence="5">GFA family protein</fullName>
    </submittedName>
</protein>
<dbReference type="InterPro" id="IPR052355">
    <property type="entry name" value="CENP-V-like"/>
</dbReference>
<comment type="similarity">
    <text evidence="1">Belongs to the Gfa family.</text>
</comment>
<dbReference type="STRING" id="675511.GCA_000341735_00020"/>
<evidence type="ECO:0000313" key="6">
    <source>
        <dbReference type="Proteomes" id="UP000305881"/>
    </source>
</evidence>
<organism evidence="5 6">
    <name type="scientific">Methylotuvimicrobium buryatense</name>
    <name type="common">Methylomicrobium buryatense</name>
    <dbReference type="NCBI Taxonomy" id="95641"/>
    <lineage>
        <taxon>Bacteria</taxon>
        <taxon>Pseudomonadati</taxon>
        <taxon>Pseudomonadota</taxon>
        <taxon>Gammaproteobacteria</taxon>
        <taxon>Methylococcales</taxon>
        <taxon>Methylococcaceae</taxon>
        <taxon>Methylotuvimicrobium</taxon>
    </lineage>
</organism>
<dbReference type="Pfam" id="PF04828">
    <property type="entry name" value="GFA"/>
    <property type="match status" value="1"/>
</dbReference>
<dbReference type="GO" id="GO:0016846">
    <property type="term" value="F:carbon-sulfur lyase activity"/>
    <property type="evidence" value="ECO:0007669"/>
    <property type="project" value="InterPro"/>
</dbReference>
<feature type="domain" description="CENP-V/GFA" evidence="4">
    <location>
        <begin position="12"/>
        <end position="124"/>
    </location>
</feature>
<keyword evidence="6" id="KW-1185">Reference proteome</keyword>
<dbReference type="Proteomes" id="UP000305881">
    <property type="component" value="Chromosome"/>
</dbReference>
<dbReference type="OrthoDB" id="9805575at2"/>
<dbReference type="EMBL" id="CP035467">
    <property type="protein sequence ID" value="QCW83427.1"/>
    <property type="molecule type" value="Genomic_DNA"/>
</dbReference>
<keyword evidence="2" id="KW-0479">Metal-binding</keyword>
<keyword evidence="3" id="KW-0862">Zinc</keyword>
<reference evidence="6" key="1">
    <citation type="journal article" date="2019" name="J. Bacteriol.">
        <title>A Mutagenic Screen Identifies a TonB-Dependent Receptor Required for the Lanthanide Metal Switch in the Type I Methanotroph 'Methylotuvimicrobium buryatense' 5GB1C.</title>
        <authorList>
            <person name="Groom J.D."/>
            <person name="Ford S.M."/>
            <person name="Pesesky M.W."/>
            <person name="Lidstrom M.E."/>
        </authorList>
    </citation>
    <scope>NUCLEOTIDE SEQUENCE [LARGE SCALE GENOMIC DNA]</scope>
    <source>
        <strain evidence="6">5GB1C</strain>
    </source>
</reference>
<sequence length="137" mass="15097">MKSHEIIESVIHRGGCHCGKVRFEIEAPPEIVAHDCNCSICSKSGFLHLIVPASRFRLLTDRNNLACYAFGSGIAKHWFCKTCGIKSFYVPRSNPDGYSINVRCLDEGTITKMTVEPFDGKNWEANASSLASLSNTA</sequence>
<dbReference type="PANTHER" id="PTHR28620">
    <property type="entry name" value="CENTROMERE PROTEIN V"/>
    <property type="match status" value="1"/>
</dbReference>
<evidence type="ECO:0000256" key="1">
    <source>
        <dbReference type="ARBA" id="ARBA00005495"/>
    </source>
</evidence>
<dbReference type="AlphaFoldDB" id="A0A4P9UQ44"/>
<dbReference type="PANTHER" id="PTHR28620:SF1">
    <property type="entry name" value="CENP-V_GFA DOMAIN-CONTAINING PROTEIN"/>
    <property type="match status" value="1"/>
</dbReference>
<dbReference type="Gene3D" id="2.170.150.70">
    <property type="match status" value="1"/>
</dbReference>
<proteinExistence type="inferred from homology"/>
<evidence type="ECO:0000256" key="2">
    <source>
        <dbReference type="ARBA" id="ARBA00022723"/>
    </source>
</evidence>
<evidence type="ECO:0000256" key="3">
    <source>
        <dbReference type="ARBA" id="ARBA00022833"/>
    </source>
</evidence>
<evidence type="ECO:0000259" key="4">
    <source>
        <dbReference type="PROSITE" id="PS51891"/>
    </source>
</evidence>
<dbReference type="SUPFAM" id="SSF51316">
    <property type="entry name" value="Mss4-like"/>
    <property type="match status" value="1"/>
</dbReference>
<dbReference type="RefSeq" id="WP_017838695.1">
    <property type="nucleotide sequence ID" value="NZ_CP035467.1"/>
</dbReference>
<accession>A0A4P9UQ44</accession>
<dbReference type="GO" id="GO:0046872">
    <property type="term" value="F:metal ion binding"/>
    <property type="evidence" value="ECO:0007669"/>
    <property type="project" value="UniProtKB-KW"/>
</dbReference>
<dbReference type="InterPro" id="IPR011057">
    <property type="entry name" value="Mss4-like_sf"/>
</dbReference>
<dbReference type="InterPro" id="IPR006913">
    <property type="entry name" value="CENP-V/GFA"/>
</dbReference>
<dbReference type="PROSITE" id="PS51891">
    <property type="entry name" value="CENP_V_GFA"/>
    <property type="match status" value="1"/>
</dbReference>
<gene>
    <name evidence="5" type="ORF">EQU24_15145</name>
</gene>
<dbReference type="KEGG" id="mbur:EQU24_15145"/>
<evidence type="ECO:0000313" key="5">
    <source>
        <dbReference type="EMBL" id="QCW83427.1"/>
    </source>
</evidence>